<comment type="similarity">
    <text evidence="1">Belongs to the glycosyltransferase 2 family.</text>
</comment>
<keyword evidence="6" id="KW-1185">Reference proteome</keyword>
<evidence type="ECO:0000259" key="4">
    <source>
        <dbReference type="Pfam" id="PF00535"/>
    </source>
</evidence>
<dbReference type="GO" id="GO:0016757">
    <property type="term" value="F:glycosyltransferase activity"/>
    <property type="evidence" value="ECO:0007669"/>
    <property type="project" value="UniProtKB-KW"/>
</dbReference>
<evidence type="ECO:0000256" key="3">
    <source>
        <dbReference type="ARBA" id="ARBA00022679"/>
    </source>
</evidence>
<dbReference type="PANTHER" id="PTHR43179">
    <property type="entry name" value="RHAMNOSYLTRANSFERASE WBBL"/>
    <property type="match status" value="1"/>
</dbReference>
<dbReference type="PANTHER" id="PTHR43179:SF12">
    <property type="entry name" value="GALACTOFURANOSYLTRANSFERASE GLFT2"/>
    <property type="match status" value="1"/>
</dbReference>
<reference evidence="5 6" key="1">
    <citation type="submission" date="2016-10" db="EMBL/GenBank/DDBJ databases">
        <authorList>
            <person name="de Groot N.N."/>
        </authorList>
    </citation>
    <scope>NUCLEOTIDE SEQUENCE [LARGE SCALE GENOMIC DNA]</scope>
    <source>
        <strain evidence="5 6">DSM 22900</strain>
    </source>
</reference>
<dbReference type="EMBL" id="FOLL01000001">
    <property type="protein sequence ID" value="SFB78328.1"/>
    <property type="molecule type" value="Genomic_DNA"/>
</dbReference>
<dbReference type="InterPro" id="IPR029044">
    <property type="entry name" value="Nucleotide-diphossugar_trans"/>
</dbReference>
<dbReference type="Proteomes" id="UP000199577">
    <property type="component" value="Unassembled WGS sequence"/>
</dbReference>
<keyword evidence="3 5" id="KW-0808">Transferase</keyword>
<dbReference type="Gene3D" id="3.90.550.10">
    <property type="entry name" value="Spore Coat Polysaccharide Biosynthesis Protein SpsA, Chain A"/>
    <property type="match status" value="1"/>
</dbReference>
<dbReference type="STRING" id="623281.SAMN05421747_10185"/>
<feature type="domain" description="Glycosyltransferase 2-like" evidence="4">
    <location>
        <begin position="12"/>
        <end position="129"/>
    </location>
</feature>
<proteinExistence type="inferred from homology"/>
<accession>A0A1I1DZA2</accession>
<organism evidence="5 6">
    <name type="scientific">Parapedobacter composti</name>
    <dbReference type="NCBI Taxonomy" id="623281"/>
    <lineage>
        <taxon>Bacteria</taxon>
        <taxon>Pseudomonadati</taxon>
        <taxon>Bacteroidota</taxon>
        <taxon>Sphingobacteriia</taxon>
        <taxon>Sphingobacteriales</taxon>
        <taxon>Sphingobacteriaceae</taxon>
        <taxon>Parapedobacter</taxon>
    </lineage>
</organism>
<dbReference type="RefSeq" id="WP_090969986.1">
    <property type="nucleotide sequence ID" value="NZ_FOLL01000001.1"/>
</dbReference>
<dbReference type="AlphaFoldDB" id="A0A1I1DZA2"/>
<evidence type="ECO:0000313" key="5">
    <source>
        <dbReference type="EMBL" id="SFB78328.1"/>
    </source>
</evidence>
<dbReference type="Pfam" id="PF00535">
    <property type="entry name" value="Glycos_transf_2"/>
    <property type="match status" value="1"/>
</dbReference>
<gene>
    <name evidence="5" type="ORF">SAMN05421747_10185</name>
</gene>
<protein>
    <submittedName>
        <fullName evidence="5">Glycosyltransferase, GT2 family</fullName>
    </submittedName>
</protein>
<dbReference type="SUPFAM" id="SSF53448">
    <property type="entry name" value="Nucleotide-diphospho-sugar transferases"/>
    <property type="match status" value="1"/>
</dbReference>
<dbReference type="OrthoDB" id="9771846at2"/>
<evidence type="ECO:0000256" key="2">
    <source>
        <dbReference type="ARBA" id="ARBA00022676"/>
    </source>
</evidence>
<evidence type="ECO:0000313" key="6">
    <source>
        <dbReference type="Proteomes" id="UP000199577"/>
    </source>
</evidence>
<dbReference type="InterPro" id="IPR001173">
    <property type="entry name" value="Glyco_trans_2-like"/>
</dbReference>
<name>A0A1I1DZA2_9SPHI</name>
<keyword evidence="2" id="KW-0328">Glycosyltransferase</keyword>
<evidence type="ECO:0000256" key="1">
    <source>
        <dbReference type="ARBA" id="ARBA00006739"/>
    </source>
</evidence>
<sequence>MDRPHHDKVATIIATYNGSRWIRKCLTHLLSSDYPSTVIVVDNQSTDNTLEVLRAFTDSIVLIQNSDNLGFGAANNIGIKAAIELGADYVFLLNQDVYVGSHCIGALLQAAKAFPRYGILSPVQVNSSGSELDAAFRKTLQRTLKMLPEVSFEPTEAPGPVRCPANVRFTNAASWFMPVGVVKRVGFFHPVFYHYGEDNHYAARVQYFGYQIGVLTDVVVMHDREQRGMTEKDLVRALRVVPLYTLLDVRKPFPIAYLLGLNKLYRFRNKLRKRAGNRYEPLYAEQRKWFFSRIGEAIRIRRNTKQGAGV</sequence>